<evidence type="ECO:0000313" key="1">
    <source>
        <dbReference type="EMBL" id="KAH0549757.1"/>
    </source>
</evidence>
<gene>
    <name evidence="1" type="ORF">KQX54_013583</name>
</gene>
<feature type="non-terminal residue" evidence="1">
    <location>
        <position position="131"/>
    </location>
</feature>
<sequence>MSSPHSSTLAPVISLPPPFGQGFSHPLHWLKGIPSCSEMGPFSKYGVDPECGLAEAVWELEKNKPKLFELFEKWVANAAKNFIRDMQKDFSRELENERLTNRKKKDRRKKEILKQISSAKRIRRLYPSMKE</sequence>
<keyword evidence="2" id="KW-1185">Reference proteome</keyword>
<evidence type="ECO:0000313" key="2">
    <source>
        <dbReference type="Proteomes" id="UP000826195"/>
    </source>
</evidence>
<name>A0AAV7IF57_COTGL</name>
<protein>
    <submittedName>
        <fullName evidence="1">Uncharacterized protein</fullName>
    </submittedName>
</protein>
<accession>A0AAV7IF57</accession>
<reference evidence="1 2" key="1">
    <citation type="journal article" date="2021" name="J. Hered.">
        <title>A chromosome-level genome assembly of the parasitoid wasp, Cotesia glomerata (Hymenoptera: Braconidae).</title>
        <authorList>
            <person name="Pinto B.J."/>
            <person name="Weis J.J."/>
            <person name="Gamble T."/>
            <person name="Ode P.J."/>
            <person name="Paul R."/>
            <person name="Zaspel J.M."/>
        </authorList>
    </citation>
    <scope>NUCLEOTIDE SEQUENCE [LARGE SCALE GENOMIC DNA]</scope>
    <source>
        <strain evidence="1">CgM1</strain>
    </source>
</reference>
<dbReference type="Proteomes" id="UP000826195">
    <property type="component" value="Unassembled WGS sequence"/>
</dbReference>
<organism evidence="1 2">
    <name type="scientific">Cotesia glomerata</name>
    <name type="common">Lepidopteran parasitic wasp</name>
    <name type="synonym">Apanteles glomeratus</name>
    <dbReference type="NCBI Taxonomy" id="32391"/>
    <lineage>
        <taxon>Eukaryota</taxon>
        <taxon>Metazoa</taxon>
        <taxon>Ecdysozoa</taxon>
        <taxon>Arthropoda</taxon>
        <taxon>Hexapoda</taxon>
        <taxon>Insecta</taxon>
        <taxon>Pterygota</taxon>
        <taxon>Neoptera</taxon>
        <taxon>Endopterygota</taxon>
        <taxon>Hymenoptera</taxon>
        <taxon>Apocrita</taxon>
        <taxon>Ichneumonoidea</taxon>
        <taxon>Braconidae</taxon>
        <taxon>Microgastrinae</taxon>
        <taxon>Cotesia</taxon>
    </lineage>
</organism>
<proteinExistence type="predicted"/>
<dbReference type="AlphaFoldDB" id="A0AAV7IF57"/>
<comment type="caution">
    <text evidence="1">The sequence shown here is derived from an EMBL/GenBank/DDBJ whole genome shotgun (WGS) entry which is preliminary data.</text>
</comment>
<dbReference type="EMBL" id="JAHXZJ010001864">
    <property type="protein sequence ID" value="KAH0549757.1"/>
    <property type="molecule type" value="Genomic_DNA"/>
</dbReference>